<comment type="caution">
    <text evidence="1">The sequence shown here is derived from an EMBL/GenBank/DDBJ whole genome shotgun (WGS) entry which is preliminary data.</text>
</comment>
<name>A0A9X0BGS4_9EURO</name>
<keyword evidence="2" id="KW-1185">Reference proteome</keyword>
<evidence type="ECO:0000313" key="2">
    <source>
        <dbReference type="Proteomes" id="UP001147760"/>
    </source>
</evidence>
<dbReference type="AlphaFoldDB" id="A0A9X0BGS4"/>
<dbReference type="EMBL" id="JAPWDO010000009">
    <property type="protein sequence ID" value="KAJ5457377.1"/>
    <property type="molecule type" value="Genomic_DNA"/>
</dbReference>
<evidence type="ECO:0000313" key="1">
    <source>
        <dbReference type="EMBL" id="KAJ5457377.1"/>
    </source>
</evidence>
<accession>A0A9X0BGS4</accession>
<proteinExistence type="predicted"/>
<gene>
    <name evidence="1" type="ORF">N7530_012651</name>
</gene>
<organism evidence="1 2">
    <name type="scientific">Penicillium desertorum</name>
    <dbReference type="NCBI Taxonomy" id="1303715"/>
    <lineage>
        <taxon>Eukaryota</taxon>
        <taxon>Fungi</taxon>
        <taxon>Dikarya</taxon>
        <taxon>Ascomycota</taxon>
        <taxon>Pezizomycotina</taxon>
        <taxon>Eurotiomycetes</taxon>
        <taxon>Eurotiomycetidae</taxon>
        <taxon>Eurotiales</taxon>
        <taxon>Aspergillaceae</taxon>
        <taxon>Penicillium</taxon>
    </lineage>
</organism>
<sequence>MAIQPPKLFHQHILAYLTLAIDKIFSSITITTKQLKAKYKARVQANRFKLLLRELQEAEQTRNQLDWISEHRQEIRRVNTIIQREIHVGAISRKYEIQVQHERPPDPSTLKRLQECNLELKLLNIEYFQHLERMAKLMEHKPLGRLVHRSGISNGPTANFVAAAALVSGFAVNDLGTLFGTLLERFDICTAQEVADAAPATAVTIPRLR</sequence>
<dbReference type="Proteomes" id="UP001147760">
    <property type="component" value="Unassembled WGS sequence"/>
</dbReference>
<dbReference type="OrthoDB" id="4368377at2759"/>
<reference evidence="1" key="1">
    <citation type="submission" date="2022-12" db="EMBL/GenBank/DDBJ databases">
        <authorList>
            <person name="Petersen C."/>
        </authorList>
    </citation>
    <scope>NUCLEOTIDE SEQUENCE</scope>
    <source>
        <strain evidence="1">IBT 17660</strain>
    </source>
</reference>
<reference evidence="1" key="2">
    <citation type="journal article" date="2023" name="IMA Fungus">
        <title>Comparative genomic study of the Penicillium genus elucidates a diverse pangenome and 15 lateral gene transfer events.</title>
        <authorList>
            <person name="Petersen C."/>
            <person name="Sorensen T."/>
            <person name="Nielsen M.R."/>
            <person name="Sondergaard T.E."/>
            <person name="Sorensen J.L."/>
            <person name="Fitzpatrick D.A."/>
            <person name="Frisvad J.C."/>
            <person name="Nielsen K.L."/>
        </authorList>
    </citation>
    <scope>NUCLEOTIDE SEQUENCE</scope>
    <source>
        <strain evidence="1">IBT 17660</strain>
    </source>
</reference>
<protein>
    <submittedName>
        <fullName evidence="1">Uncharacterized protein</fullName>
    </submittedName>
</protein>